<feature type="transmembrane region" description="Helical" evidence="8">
    <location>
        <begin position="161"/>
        <end position="182"/>
    </location>
</feature>
<sequence>MFKDRRLLLIFAIAVIDVVVAGALGALLIKFVADLPAKAIWLTGGTALMLAVQLAFSPAVGLLSDKVGRRPVAIAATIVSLLSSFLLLPVQAWGYVANRVSKGGTNGLYAVLRSSMADITQGEDLVKYSGMLSFIVGGGAFIGPMFGALLLLSLNEARHDALPLIIMILSLGGLNIVLALFFKETNDKPREKVEFKELRDKALSSLKIKTIWDQLSESDKKVPGIKPIFILNMLATLGFGYYAFFVAFLTQSDLGMEPLDTAYFFLYFGGLAFLANIVFFRYIVSHVNKRKTIIGIILLSIVLQTGYCFSESSVTLLYVVAGIDALTVSLIGGLIGGILSEVTQDGGGQGEVFGNIQALGGLASFVTALVNSLLSGVSMKAPFIFCALSSVVVVWWTLRLPEEARKYTDKTVMQRKEEEQPEAKPASA</sequence>
<dbReference type="PRINTS" id="PR01035">
    <property type="entry name" value="TCRTETA"/>
</dbReference>
<feature type="transmembrane region" description="Helical" evidence="8">
    <location>
        <begin position="7"/>
        <end position="33"/>
    </location>
</feature>
<comment type="function">
    <text evidence="1">Resistance to tetracycline by an active tetracycline efflux. This is an energy-dependent process that decreases the accumulation of the antibiotic in whole cells. This protein functions as a metal-tetracycline/H(+) antiporter.</text>
</comment>
<organism evidence="9 10">
    <name type="scientific">Spirosoma flavum</name>
    <dbReference type="NCBI Taxonomy" id="2048557"/>
    <lineage>
        <taxon>Bacteria</taxon>
        <taxon>Pseudomonadati</taxon>
        <taxon>Bacteroidota</taxon>
        <taxon>Cytophagia</taxon>
        <taxon>Cytophagales</taxon>
        <taxon>Cytophagaceae</taxon>
        <taxon>Spirosoma</taxon>
    </lineage>
</organism>
<dbReference type="InterPro" id="IPR011701">
    <property type="entry name" value="MFS"/>
</dbReference>
<name>A0ABW6AKH7_9BACT</name>
<feature type="transmembrane region" description="Helical" evidence="8">
    <location>
        <begin position="352"/>
        <end position="374"/>
    </location>
</feature>
<evidence type="ECO:0000256" key="7">
    <source>
        <dbReference type="ARBA" id="ARBA00023136"/>
    </source>
</evidence>
<protein>
    <submittedName>
        <fullName evidence="9">MFS transporter</fullName>
    </submittedName>
</protein>
<dbReference type="InterPro" id="IPR036259">
    <property type="entry name" value="MFS_trans_sf"/>
</dbReference>
<comment type="subcellular location">
    <subcellularLocation>
        <location evidence="2">Membrane</location>
        <topology evidence="2">Multi-pass membrane protein</topology>
    </subcellularLocation>
</comment>
<feature type="transmembrane region" description="Helical" evidence="8">
    <location>
        <begin position="290"/>
        <end position="309"/>
    </location>
</feature>
<dbReference type="SUPFAM" id="SSF103473">
    <property type="entry name" value="MFS general substrate transporter"/>
    <property type="match status" value="1"/>
</dbReference>
<feature type="transmembrane region" description="Helical" evidence="8">
    <location>
        <begin position="262"/>
        <end position="284"/>
    </location>
</feature>
<keyword evidence="5 8" id="KW-0812">Transmembrane</keyword>
<dbReference type="Gene3D" id="1.20.1250.20">
    <property type="entry name" value="MFS general substrate transporter like domains"/>
    <property type="match status" value="1"/>
</dbReference>
<dbReference type="RefSeq" id="WP_381504074.1">
    <property type="nucleotide sequence ID" value="NZ_JBHUOM010000019.1"/>
</dbReference>
<dbReference type="EMBL" id="JBHUOM010000019">
    <property type="protein sequence ID" value="MFD2935831.1"/>
    <property type="molecule type" value="Genomic_DNA"/>
</dbReference>
<evidence type="ECO:0000256" key="2">
    <source>
        <dbReference type="ARBA" id="ARBA00004141"/>
    </source>
</evidence>
<dbReference type="Pfam" id="PF07690">
    <property type="entry name" value="MFS_1"/>
    <property type="match status" value="1"/>
</dbReference>
<dbReference type="PROSITE" id="PS00216">
    <property type="entry name" value="SUGAR_TRANSPORT_1"/>
    <property type="match status" value="1"/>
</dbReference>
<dbReference type="PANTHER" id="PTHR23504">
    <property type="entry name" value="MAJOR FACILITATOR SUPERFAMILY DOMAIN-CONTAINING PROTEIN 10"/>
    <property type="match status" value="1"/>
</dbReference>
<keyword evidence="6 8" id="KW-1133">Transmembrane helix</keyword>
<evidence type="ECO:0000256" key="5">
    <source>
        <dbReference type="ARBA" id="ARBA00022692"/>
    </source>
</evidence>
<feature type="transmembrane region" description="Helical" evidence="8">
    <location>
        <begin position="131"/>
        <end position="154"/>
    </location>
</feature>
<feature type="transmembrane region" description="Helical" evidence="8">
    <location>
        <begin position="39"/>
        <end position="60"/>
    </location>
</feature>
<gene>
    <name evidence="9" type="ORF">ACFS25_18770</name>
</gene>
<dbReference type="InterPro" id="IPR001958">
    <property type="entry name" value="Tet-R_TetA/multi-R_MdtG-like"/>
</dbReference>
<dbReference type="Proteomes" id="UP001597512">
    <property type="component" value="Unassembled WGS sequence"/>
</dbReference>
<feature type="transmembrane region" description="Helical" evidence="8">
    <location>
        <begin position="316"/>
        <end position="340"/>
    </location>
</feature>
<keyword evidence="10" id="KW-1185">Reference proteome</keyword>
<keyword evidence="7 8" id="KW-0472">Membrane</keyword>
<dbReference type="PANTHER" id="PTHR23504:SF31">
    <property type="entry name" value="MAJOR FACILITATOR SUPERFAMILY DOMAIN-CONTAINING PROTEIN 10"/>
    <property type="match status" value="1"/>
</dbReference>
<feature type="transmembrane region" description="Helical" evidence="8">
    <location>
        <begin position="381"/>
        <end position="398"/>
    </location>
</feature>
<reference evidence="10" key="1">
    <citation type="journal article" date="2019" name="Int. J. Syst. Evol. Microbiol.">
        <title>The Global Catalogue of Microorganisms (GCM) 10K type strain sequencing project: providing services to taxonomists for standard genome sequencing and annotation.</title>
        <authorList>
            <consortium name="The Broad Institute Genomics Platform"/>
            <consortium name="The Broad Institute Genome Sequencing Center for Infectious Disease"/>
            <person name="Wu L."/>
            <person name="Ma J."/>
        </authorList>
    </citation>
    <scope>NUCLEOTIDE SEQUENCE [LARGE SCALE GENOMIC DNA]</scope>
    <source>
        <strain evidence="10">KCTC 52490</strain>
    </source>
</reference>
<comment type="similarity">
    <text evidence="3">Belongs to the major facilitator superfamily. TCR/Tet family.</text>
</comment>
<comment type="caution">
    <text evidence="9">The sequence shown here is derived from an EMBL/GenBank/DDBJ whole genome shotgun (WGS) entry which is preliminary data.</text>
</comment>
<keyword evidence="4" id="KW-0813">Transport</keyword>
<evidence type="ECO:0000256" key="4">
    <source>
        <dbReference type="ARBA" id="ARBA00022448"/>
    </source>
</evidence>
<feature type="transmembrane region" description="Helical" evidence="8">
    <location>
        <begin position="72"/>
        <end position="96"/>
    </location>
</feature>
<evidence type="ECO:0000313" key="10">
    <source>
        <dbReference type="Proteomes" id="UP001597512"/>
    </source>
</evidence>
<accession>A0ABW6AKH7</accession>
<evidence type="ECO:0000313" key="9">
    <source>
        <dbReference type="EMBL" id="MFD2935831.1"/>
    </source>
</evidence>
<proteinExistence type="inferred from homology"/>
<evidence type="ECO:0000256" key="1">
    <source>
        <dbReference type="ARBA" id="ARBA00003279"/>
    </source>
</evidence>
<feature type="transmembrane region" description="Helical" evidence="8">
    <location>
        <begin position="228"/>
        <end position="250"/>
    </location>
</feature>
<dbReference type="InterPro" id="IPR005829">
    <property type="entry name" value="Sugar_transporter_CS"/>
</dbReference>
<evidence type="ECO:0000256" key="8">
    <source>
        <dbReference type="SAM" id="Phobius"/>
    </source>
</evidence>
<evidence type="ECO:0000256" key="6">
    <source>
        <dbReference type="ARBA" id="ARBA00022989"/>
    </source>
</evidence>
<evidence type="ECO:0000256" key="3">
    <source>
        <dbReference type="ARBA" id="ARBA00007520"/>
    </source>
</evidence>